<proteinExistence type="predicted"/>
<keyword evidence="2" id="KW-1185">Reference proteome</keyword>
<dbReference type="PANTHER" id="PTHR14269:SF4">
    <property type="entry name" value="CAT EYE SYNDROME CRITICAL REGION PROTEIN 5"/>
    <property type="match status" value="1"/>
</dbReference>
<dbReference type="Proteomes" id="UP000593567">
    <property type="component" value="Unassembled WGS sequence"/>
</dbReference>
<dbReference type="NCBIfam" id="TIGR01456">
    <property type="entry name" value="CECR5"/>
    <property type="match status" value="1"/>
</dbReference>
<accession>A0A7J7JGD8</accession>
<dbReference type="SUPFAM" id="SSF56784">
    <property type="entry name" value="HAD-like"/>
    <property type="match status" value="1"/>
</dbReference>
<dbReference type="EMBL" id="VXIV02002489">
    <property type="protein sequence ID" value="KAF6025155.1"/>
    <property type="molecule type" value="Genomic_DNA"/>
</dbReference>
<reference evidence="1" key="1">
    <citation type="submission" date="2020-06" db="EMBL/GenBank/DDBJ databases">
        <title>Draft genome of Bugula neritina, a colonial animal packing powerful symbionts and potential medicines.</title>
        <authorList>
            <person name="Rayko M."/>
        </authorList>
    </citation>
    <scope>NUCLEOTIDE SEQUENCE [LARGE SCALE GENOMIC DNA]</scope>
    <source>
        <strain evidence="1">Kwan_BN1</strain>
    </source>
</reference>
<comment type="caution">
    <text evidence="1">The sequence shown here is derived from an EMBL/GenBank/DDBJ whole genome shotgun (WGS) entry which is preliminary data.</text>
</comment>
<dbReference type="InterPro" id="IPR050324">
    <property type="entry name" value="CDP-alcohol_PTase-I"/>
</dbReference>
<dbReference type="PANTHER" id="PTHR14269">
    <property type="entry name" value="CDP-DIACYLGLYCEROL--GLYCEROL-3-PHOSPHATE 3-PHOSPHATIDYLTRANSFERASE-RELATED"/>
    <property type="match status" value="1"/>
</dbReference>
<dbReference type="InterPro" id="IPR006357">
    <property type="entry name" value="HAD-SF_hydro_IIA"/>
</dbReference>
<evidence type="ECO:0000313" key="1">
    <source>
        <dbReference type="EMBL" id="KAF6025155.1"/>
    </source>
</evidence>
<name>A0A7J7JGD8_BUGNE</name>
<dbReference type="AlphaFoldDB" id="A0A7J7JGD8"/>
<gene>
    <name evidence="1" type="ORF">EB796_016532</name>
</gene>
<dbReference type="InterPro" id="IPR006353">
    <property type="entry name" value="HAD-SF_hydro_IIA_CECR5"/>
</dbReference>
<protein>
    <submittedName>
        <fullName evidence="1">Uncharacterized protein</fullName>
    </submittedName>
</protein>
<dbReference type="OrthoDB" id="10251048at2759"/>
<dbReference type="GO" id="GO:0046474">
    <property type="term" value="P:glycerophospholipid biosynthetic process"/>
    <property type="evidence" value="ECO:0007669"/>
    <property type="project" value="TreeGrafter"/>
</dbReference>
<organism evidence="1 2">
    <name type="scientific">Bugula neritina</name>
    <name type="common">Brown bryozoan</name>
    <name type="synonym">Sertularia neritina</name>
    <dbReference type="NCBI Taxonomy" id="10212"/>
    <lineage>
        <taxon>Eukaryota</taxon>
        <taxon>Metazoa</taxon>
        <taxon>Spiralia</taxon>
        <taxon>Lophotrochozoa</taxon>
        <taxon>Bryozoa</taxon>
        <taxon>Gymnolaemata</taxon>
        <taxon>Cheilostomatida</taxon>
        <taxon>Flustrina</taxon>
        <taxon>Buguloidea</taxon>
        <taxon>Bugulidae</taxon>
        <taxon>Bugula</taxon>
    </lineage>
</organism>
<dbReference type="InterPro" id="IPR023214">
    <property type="entry name" value="HAD_sf"/>
</dbReference>
<dbReference type="InterPro" id="IPR036412">
    <property type="entry name" value="HAD-like_sf"/>
</dbReference>
<evidence type="ECO:0000313" key="2">
    <source>
        <dbReference type="Proteomes" id="UP000593567"/>
    </source>
</evidence>
<dbReference type="Gene3D" id="3.40.50.1000">
    <property type="entry name" value="HAD superfamily/HAD-like"/>
    <property type="match status" value="2"/>
</dbReference>
<dbReference type="GO" id="GO:0005739">
    <property type="term" value="C:mitochondrion"/>
    <property type="evidence" value="ECO:0007669"/>
    <property type="project" value="TreeGrafter"/>
</dbReference>
<dbReference type="NCBIfam" id="TIGR01460">
    <property type="entry name" value="HAD-SF-IIA"/>
    <property type="match status" value="1"/>
</dbReference>
<dbReference type="Pfam" id="PF13344">
    <property type="entry name" value="Hydrolase_6"/>
    <property type="match status" value="1"/>
</dbReference>
<sequence length="410" mass="45884">MNICRNCLSNLKLTVAVNRSHARLCRYAVMHCQRSFYSTGGGNHIWKSVISRTSRQPFSQTIPHSSHSASNLGLLKILQNLKHKICLLTSSLPSRTTSKYFSQSQVSQQNPASLVEEITLTFSESHQSILSRMKDQVDFGIIFDIDGVIGRGANPFMASKKMMKLLTDKDGEFMVPVSFCTNSVGLATDKANLLSNWLDVKIKPEQMIGAHGPLTVFNELHDKRVLIVGQGKILEMAHELGFTNVVTIEEVKEAFPLLDIVDHSNRHYIAKHGITRSHSQDEFEPIEAIVLIGEPNRWETHLQLIVDLLLTGGHPAFAPDKHIPQQHIPIVACNMDLVFMADACMPRFGHGAFLVCLESLYKKITGHDIQYKALIGKPSEITFRYAEHCISKHAQQIGITKPIRTLYLIG</sequence>